<sequence>MVDRVKPNETLIVENKRRGVLMVLSSPSGAGKSTLSRLLINDGQLKLSVSVTTRKKRHSEVDGIHYHFISEEEFIKKRDNDELIEWAKVHGNYYATLRETVETALKSGRDILFDIDYQGAEQLQKKMPDDVVSIFILPPSMQELHSRLTRRAEDDAKVIDLRLENARNEMQQWNSYDYVLINNDLERSFDSIKSIYHAEILKRKRCLYLDEFVNKLVDENILL</sequence>
<dbReference type="InterPro" id="IPR027417">
    <property type="entry name" value="P-loop_NTPase"/>
</dbReference>
<dbReference type="Proteomes" id="UP000008952">
    <property type="component" value="Unassembled WGS sequence"/>
</dbReference>
<evidence type="ECO:0000256" key="4">
    <source>
        <dbReference type="ARBA" id="ARBA00022679"/>
    </source>
</evidence>
<comment type="subcellular location">
    <subcellularLocation>
        <location evidence="9">Cytoplasm</location>
    </subcellularLocation>
</comment>
<dbReference type="Pfam" id="PF00625">
    <property type="entry name" value="Guanylate_kin"/>
    <property type="match status" value="1"/>
</dbReference>
<proteinExistence type="inferred from homology"/>
<keyword evidence="7 9" id="KW-0067">ATP-binding</keyword>
<feature type="binding site" evidence="9">
    <location>
        <begin position="26"/>
        <end position="33"/>
    </location>
    <ligand>
        <name>ATP</name>
        <dbReference type="ChEBI" id="CHEBI:30616"/>
    </ligand>
</feature>
<evidence type="ECO:0000256" key="6">
    <source>
        <dbReference type="ARBA" id="ARBA00022777"/>
    </source>
</evidence>
<dbReference type="PANTHER" id="PTHR23117">
    <property type="entry name" value="GUANYLATE KINASE-RELATED"/>
    <property type="match status" value="1"/>
</dbReference>
<dbReference type="CDD" id="cd00071">
    <property type="entry name" value="GMPK"/>
    <property type="match status" value="1"/>
</dbReference>
<dbReference type="InterPro" id="IPR020590">
    <property type="entry name" value="Guanylate_kinase_CS"/>
</dbReference>
<dbReference type="Gene3D" id="3.30.63.10">
    <property type="entry name" value="Guanylate Kinase phosphate binding domain"/>
    <property type="match status" value="1"/>
</dbReference>
<dbReference type="EC" id="2.7.4.8" evidence="2 9"/>
<dbReference type="PROSITE" id="PS00856">
    <property type="entry name" value="GUANYLATE_KINASE_1"/>
    <property type="match status" value="1"/>
</dbReference>
<dbReference type="OrthoDB" id="9808150at2"/>
<dbReference type="GO" id="GO:0005524">
    <property type="term" value="F:ATP binding"/>
    <property type="evidence" value="ECO:0007669"/>
    <property type="project" value="UniProtKB-UniRule"/>
</dbReference>
<comment type="function">
    <text evidence="9">Essential for recycling GMP and indirectly, cGMP.</text>
</comment>
<dbReference type="EMBL" id="AIMB01000007">
    <property type="protein sequence ID" value="EJF90668.1"/>
    <property type="molecule type" value="Genomic_DNA"/>
</dbReference>
<evidence type="ECO:0000256" key="5">
    <source>
        <dbReference type="ARBA" id="ARBA00022741"/>
    </source>
</evidence>
<comment type="catalytic activity">
    <reaction evidence="9">
        <text>GMP + ATP = GDP + ADP</text>
        <dbReference type="Rhea" id="RHEA:20780"/>
        <dbReference type="ChEBI" id="CHEBI:30616"/>
        <dbReference type="ChEBI" id="CHEBI:58115"/>
        <dbReference type="ChEBI" id="CHEBI:58189"/>
        <dbReference type="ChEBI" id="CHEBI:456216"/>
        <dbReference type="EC" id="2.7.4.8"/>
    </reaction>
</comment>
<dbReference type="InterPro" id="IPR017665">
    <property type="entry name" value="Guanylate_kinase"/>
</dbReference>
<dbReference type="PANTHER" id="PTHR23117:SF13">
    <property type="entry name" value="GUANYLATE KINASE"/>
    <property type="match status" value="1"/>
</dbReference>
<evidence type="ECO:0000256" key="2">
    <source>
        <dbReference type="ARBA" id="ARBA00012961"/>
    </source>
</evidence>
<keyword evidence="6 9" id="KW-0418">Kinase</keyword>
<dbReference type="AlphaFoldDB" id="J0ZPY3"/>
<name>J0ZPY3_9HYPH</name>
<protein>
    <recommendedName>
        <fullName evidence="3 9">Guanylate kinase</fullName>
        <ecNumber evidence="2 9">2.7.4.8</ecNumber>
    </recommendedName>
    <alternativeName>
        <fullName evidence="8 9">GMP kinase</fullName>
    </alternativeName>
</protein>
<evidence type="ECO:0000256" key="3">
    <source>
        <dbReference type="ARBA" id="ARBA00016296"/>
    </source>
</evidence>
<keyword evidence="12" id="KW-1185">Reference proteome</keyword>
<dbReference type="SMART" id="SM00072">
    <property type="entry name" value="GuKc"/>
    <property type="match status" value="1"/>
</dbReference>
<evidence type="ECO:0000256" key="9">
    <source>
        <dbReference type="HAMAP-Rule" id="MF_00328"/>
    </source>
</evidence>
<comment type="caution">
    <text evidence="11">The sequence shown here is derived from an EMBL/GenBank/DDBJ whole genome shotgun (WGS) entry which is preliminary data.</text>
</comment>
<evidence type="ECO:0000313" key="12">
    <source>
        <dbReference type="Proteomes" id="UP000008952"/>
    </source>
</evidence>
<dbReference type="FunFam" id="3.30.63.10:FF:000002">
    <property type="entry name" value="Guanylate kinase 1"/>
    <property type="match status" value="1"/>
</dbReference>
<comment type="similarity">
    <text evidence="1 9">Belongs to the guanylate kinase family.</text>
</comment>
<keyword evidence="5 9" id="KW-0547">Nucleotide-binding</keyword>
<evidence type="ECO:0000256" key="7">
    <source>
        <dbReference type="ARBA" id="ARBA00022840"/>
    </source>
</evidence>
<organism evidence="11 12">
    <name type="scientific">Bartonella tamiae Th239</name>
    <dbReference type="NCBI Taxonomy" id="1094558"/>
    <lineage>
        <taxon>Bacteria</taxon>
        <taxon>Pseudomonadati</taxon>
        <taxon>Pseudomonadota</taxon>
        <taxon>Alphaproteobacteria</taxon>
        <taxon>Hyphomicrobiales</taxon>
        <taxon>Bartonellaceae</taxon>
        <taxon>Bartonella</taxon>
    </lineage>
</organism>
<dbReference type="GO" id="GO:0005829">
    <property type="term" value="C:cytosol"/>
    <property type="evidence" value="ECO:0007669"/>
    <property type="project" value="TreeGrafter"/>
</dbReference>
<dbReference type="Gene3D" id="3.40.50.300">
    <property type="entry name" value="P-loop containing nucleotide triphosphate hydrolases"/>
    <property type="match status" value="1"/>
</dbReference>
<dbReference type="GO" id="GO:0004385">
    <property type="term" value="F:GMP kinase activity"/>
    <property type="evidence" value="ECO:0007669"/>
    <property type="project" value="UniProtKB-UniRule"/>
</dbReference>
<gene>
    <name evidence="9" type="primary">gmk</name>
    <name evidence="11" type="ORF">ME5_01069</name>
</gene>
<dbReference type="HAMAP" id="MF_00328">
    <property type="entry name" value="Guanylate_kinase"/>
    <property type="match status" value="1"/>
</dbReference>
<dbReference type="STRING" id="1094558.ME5_01069"/>
<accession>J0ZPY3</accession>
<reference evidence="11 12" key="1">
    <citation type="submission" date="2012-03" db="EMBL/GenBank/DDBJ databases">
        <title>The Genome Sequence of Bartonella tamiae Th239.</title>
        <authorList>
            <consortium name="The Broad Institute Genome Sequencing Platform"/>
            <consortium name="The Broad Institute Genome Sequencing Center for Infectious Disease"/>
            <person name="Feldgarden M."/>
            <person name="Kirby J."/>
            <person name="Kosoy M."/>
            <person name="Birtles R."/>
            <person name="Probert W.S."/>
            <person name="Chiaraviglio L."/>
            <person name="Young S.K."/>
            <person name="Zeng Q."/>
            <person name="Gargeya S."/>
            <person name="Fitzgerald M."/>
            <person name="Haas B."/>
            <person name="Abouelleil A."/>
            <person name="Alvarado L."/>
            <person name="Arachchi H.M."/>
            <person name="Berlin A."/>
            <person name="Chapman S.B."/>
            <person name="Gearin G."/>
            <person name="Goldberg J."/>
            <person name="Griggs A."/>
            <person name="Gujja S."/>
            <person name="Hansen M."/>
            <person name="Heiman D."/>
            <person name="Howarth C."/>
            <person name="Larimer J."/>
            <person name="Lui A."/>
            <person name="MacDonald P.J.P."/>
            <person name="McCowen C."/>
            <person name="Montmayeur A."/>
            <person name="Murphy C."/>
            <person name="Neiman D."/>
            <person name="Pearson M."/>
            <person name="Priest M."/>
            <person name="Roberts A."/>
            <person name="Saif S."/>
            <person name="Shea T."/>
            <person name="Sisk P."/>
            <person name="Stolte C."/>
            <person name="Sykes S."/>
            <person name="Wortman J."/>
            <person name="Nusbaum C."/>
            <person name="Birren B."/>
        </authorList>
    </citation>
    <scope>NUCLEOTIDE SEQUENCE [LARGE SCALE GENOMIC DNA]</scope>
    <source>
        <strain evidence="11 12">Th239</strain>
    </source>
</reference>
<dbReference type="RefSeq" id="WP_008039155.1">
    <property type="nucleotide sequence ID" value="NZ_JH725147.1"/>
</dbReference>
<dbReference type="HOGENOM" id="CLU_001715_1_0_5"/>
<dbReference type="PATRIC" id="fig|1094558.3.peg.1164"/>
<evidence type="ECO:0000313" key="11">
    <source>
        <dbReference type="EMBL" id="EJF90668.1"/>
    </source>
</evidence>
<dbReference type="SUPFAM" id="SSF52540">
    <property type="entry name" value="P-loop containing nucleoside triphosphate hydrolases"/>
    <property type="match status" value="1"/>
</dbReference>
<dbReference type="NCBIfam" id="TIGR03263">
    <property type="entry name" value="guanyl_kin"/>
    <property type="match status" value="1"/>
</dbReference>
<dbReference type="InterPro" id="IPR008145">
    <property type="entry name" value="GK/Ca_channel_bsu"/>
</dbReference>
<feature type="domain" description="Guanylate kinase-like" evidence="10">
    <location>
        <begin position="19"/>
        <end position="197"/>
    </location>
</feature>
<dbReference type="PROSITE" id="PS50052">
    <property type="entry name" value="GUANYLATE_KINASE_2"/>
    <property type="match status" value="1"/>
</dbReference>
<evidence type="ECO:0000256" key="8">
    <source>
        <dbReference type="ARBA" id="ARBA00030128"/>
    </source>
</evidence>
<evidence type="ECO:0000259" key="10">
    <source>
        <dbReference type="PROSITE" id="PS50052"/>
    </source>
</evidence>
<dbReference type="InterPro" id="IPR008144">
    <property type="entry name" value="Guanylate_kin-like_dom"/>
</dbReference>
<keyword evidence="9" id="KW-0963">Cytoplasm</keyword>
<dbReference type="eggNOG" id="COG0194">
    <property type="taxonomic scope" value="Bacteria"/>
</dbReference>
<evidence type="ECO:0000256" key="1">
    <source>
        <dbReference type="ARBA" id="ARBA00005790"/>
    </source>
</evidence>
<keyword evidence="4 9" id="KW-0808">Transferase</keyword>